<keyword evidence="1" id="KW-0808">Transferase</keyword>
<organism evidence="4 5">
    <name type="scientific">Niabella pedocola</name>
    <dbReference type="NCBI Taxonomy" id="1752077"/>
    <lineage>
        <taxon>Bacteria</taxon>
        <taxon>Pseudomonadati</taxon>
        <taxon>Bacteroidota</taxon>
        <taxon>Chitinophagia</taxon>
        <taxon>Chitinophagales</taxon>
        <taxon>Chitinophagaceae</taxon>
        <taxon>Niabella</taxon>
    </lineage>
</organism>
<dbReference type="CDD" id="cd04301">
    <property type="entry name" value="NAT_SF"/>
    <property type="match status" value="1"/>
</dbReference>
<dbReference type="Proteomes" id="UP001199816">
    <property type="component" value="Unassembled WGS sequence"/>
</dbReference>
<dbReference type="InterPro" id="IPR000182">
    <property type="entry name" value="GNAT_dom"/>
</dbReference>
<dbReference type="EMBL" id="JAJNEC010000005">
    <property type="protein sequence ID" value="MCD2424483.1"/>
    <property type="molecule type" value="Genomic_DNA"/>
</dbReference>
<comment type="caution">
    <text evidence="4">The sequence shown here is derived from an EMBL/GenBank/DDBJ whole genome shotgun (WGS) entry which is preliminary data.</text>
</comment>
<evidence type="ECO:0000256" key="1">
    <source>
        <dbReference type="ARBA" id="ARBA00022679"/>
    </source>
</evidence>
<dbReference type="InterPro" id="IPR050832">
    <property type="entry name" value="Bact_Acetyltransf"/>
</dbReference>
<dbReference type="PANTHER" id="PTHR43877">
    <property type="entry name" value="AMINOALKYLPHOSPHONATE N-ACETYLTRANSFERASE-RELATED-RELATED"/>
    <property type="match status" value="1"/>
</dbReference>
<dbReference type="SUPFAM" id="SSF55729">
    <property type="entry name" value="Acyl-CoA N-acyltransferases (Nat)"/>
    <property type="match status" value="1"/>
</dbReference>
<keyword evidence="2" id="KW-0012">Acyltransferase</keyword>
<keyword evidence="5" id="KW-1185">Reference proteome</keyword>
<dbReference type="RefSeq" id="WP_231006597.1">
    <property type="nucleotide sequence ID" value="NZ_JAJNEC010000005.1"/>
</dbReference>
<dbReference type="InterPro" id="IPR016181">
    <property type="entry name" value="Acyl_CoA_acyltransferase"/>
</dbReference>
<sequence length="165" mass="18642">MNNKPLLTMIREATINDIPQIQVVRNAVKENALSNPNLVTDQDCADFLTQRGKGWVYETNGRVVGFSIADLKAQHIWALFLHPEYEKKGIGKQLHDVMLDWYFMQTAQTVWLGTAPGTRAEAFYRKAGWTETGTHGKGEIRFEMTAEKWNSIKDKGSLPDEGDTA</sequence>
<evidence type="ECO:0000259" key="3">
    <source>
        <dbReference type="PROSITE" id="PS51186"/>
    </source>
</evidence>
<gene>
    <name evidence="4" type="ORF">LQ567_17010</name>
</gene>
<feature type="domain" description="N-acetyltransferase" evidence="3">
    <location>
        <begin position="8"/>
        <end position="147"/>
    </location>
</feature>
<accession>A0ABS8PTT9</accession>
<evidence type="ECO:0000313" key="4">
    <source>
        <dbReference type="EMBL" id="MCD2424483.1"/>
    </source>
</evidence>
<protein>
    <submittedName>
        <fullName evidence="4">GNAT family N-acetyltransferase</fullName>
    </submittedName>
</protein>
<proteinExistence type="predicted"/>
<dbReference type="Pfam" id="PF00583">
    <property type="entry name" value="Acetyltransf_1"/>
    <property type="match status" value="1"/>
</dbReference>
<dbReference type="PROSITE" id="PS51186">
    <property type="entry name" value="GNAT"/>
    <property type="match status" value="1"/>
</dbReference>
<evidence type="ECO:0000256" key="2">
    <source>
        <dbReference type="ARBA" id="ARBA00023315"/>
    </source>
</evidence>
<evidence type="ECO:0000313" key="5">
    <source>
        <dbReference type="Proteomes" id="UP001199816"/>
    </source>
</evidence>
<dbReference type="Gene3D" id="3.40.630.30">
    <property type="match status" value="1"/>
</dbReference>
<reference evidence="4 5" key="1">
    <citation type="submission" date="2021-11" db="EMBL/GenBank/DDBJ databases">
        <title>Genomic of Niabella pedocola.</title>
        <authorList>
            <person name="Wu T."/>
        </authorList>
    </citation>
    <scope>NUCLEOTIDE SEQUENCE [LARGE SCALE GENOMIC DNA]</scope>
    <source>
        <strain evidence="4 5">JCM 31011</strain>
    </source>
</reference>
<name>A0ABS8PTT9_9BACT</name>